<organism evidence="2 3">
    <name type="scientific">Niallia nealsonii</name>
    <dbReference type="NCBI Taxonomy" id="115979"/>
    <lineage>
        <taxon>Bacteria</taxon>
        <taxon>Bacillati</taxon>
        <taxon>Bacillota</taxon>
        <taxon>Bacilli</taxon>
        <taxon>Bacillales</taxon>
        <taxon>Bacillaceae</taxon>
        <taxon>Niallia</taxon>
    </lineage>
</organism>
<evidence type="ECO:0000313" key="2">
    <source>
        <dbReference type="EMBL" id="PKG25561.1"/>
    </source>
</evidence>
<protein>
    <recommendedName>
        <fullName evidence="4">Spore coat protein CotO</fullName>
    </recommendedName>
</protein>
<dbReference type="Pfam" id="PF14153">
    <property type="entry name" value="Spore_coat_CotO"/>
    <property type="match status" value="1"/>
</dbReference>
<dbReference type="RefSeq" id="WP_101175285.1">
    <property type="nucleotide sequence ID" value="NZ_PISE01000003.1"/>
</dbReference>
<dbReference type="EMBL" id="PISE01000003">
    <property type="protein sequence ID" value="PKG25561.1"/>
    <property type="molecule type" value="Genomic_DNA"/>
</dbReference>
<reference evidence="2 3" key="1">
    <citation type="journal article" date="2003" name="Int. J. Syst. Evol. Microbiol.">
        <title>Bacillus nealsonii sp. nov., isolated from a spacecraft-assembly facility, whose spores are gamma-radiation resistant.</title>
        <authorList>
            <person name="Venkateswaran K."/>
            <person name="Kempf M."/>
            <person name="Chen F."/>
            <person name="Satomi M."/>
            <person name="Nicholson W."/>
            <person name="Kern R."/>
        </authorList>
    </citation>
    <scope>NUCLEOTIDE SEQUENCE [LARGE SCALE GENOMIC DNA]</scope>
    <source>
        <strain evidence="2 3">FO-92</strain>
    </source>
</reference>
<dbReference type="AlphaFoldDB" id="A0A2N0Z7S0"/>
<name>A0A2N0Z7S0_9BACI</name>
<accession>A0A2N0Z7S0</accession>
<dbReference type="OrthoDB" id="2968468at2"/>
<evidence type="ECO:0000313" key="3">
    <source>
        <dbReference type="Proteomes" id="UP000233375"/>
    </source>
</evidence>
<feature type="compositionally biased region" description="Basic and acidic residues" evidence="1">
    <location>
        <begin position="35"/>
        <end position="53"/>
    </location>
</feature>
<dbReference type="Proteomes" id="UP000233375">
    <property type="component" value="Unassembled WGS sequence"/>
</dbReference>
<gene>
    <name evidence="2" type="ORF">CWS01_01585</name>
</gene>
<feature type="region of interest" description="Disordered" evidence="1">
    <location>
        <begin position="1"/>
        <end position="53"/>
    </location>
</feature>
<proteinExistence type="predicted"/>
<sequence>MPKKKMKDKNSSAFVQKPNPSILNNTMQTTFSSKKFKEEKQKANLEAKKREEQLKQLEKQKKVMEKEKQIRQEKFPDSSSLDVQKQIIEYNESQGKEEKQHKQTAFKRLKSFKEMSTDEKLIYLLNFPKQLPPVPCIVVTESQNVRGFVIGKDEQYVQLKLMNESVMKISLEKIQEVKMIGL</sequence>
<evidence type="ECO:0008006" key="4">
    <source>
        <dbReference type="Google" id="ProtNLM"/>
    </source>
</evidence>
<keyword evidence="3" id="KW-1185">Reference proteome</keyword>
<dbReference type="InterPro" id="IPR025439">
    <property type="entry name" value="Spore_coat_CotO"/>
</dbReference>
<comment type="caution">
    <text evidence="2">The sequence shown here is derived from an EMBL/GenBank/DDBJ whole genome shotgun (WGS) entry which is preliminary data.</text>
</comment>
<evidence type="ECO:0000256" key="1">
    <source>
        <dbReference type="SAM" id="MobiDB-lite"/>
    </source>
</evidence>
<feature type="compositionally biased region" description="Polar residues" evidence="1">
    <location>
        <begin position="11"/>
        <end position="28"/>
    </location>
</feature>